<comment type="caution">
    <text evidence="2">The sequence shown here is derived from an EMBL/GenBank/DDBJ whole genome shotgun (WGS) entry which is preliminary data.</text>
</comment>
<accession>A0ABP6G2Q7</accession>
<dbReference type="EMBL" id="BAAASL010000004">
    <property type="protein sequence ID" value="GAA2711521.1"/>
    <property type="molecule type" value="Genomic_DNA"/>
</dbReference>
<gene>
    <name evidence="2" type="primary">aac(2')-Ic</name>
    <name evidence="2" type="ORF">GCM10010315_13580</name>
</gene>
<dbReference type="Proteomes" id="UP001500886">
    <property type="component" value="Unassembled WGS sequence"/>
</dbReference>
<feature type="domain" description="N-acetyltransferase" evidence="1">
    <location>
        <begin position="8"/>
        <end position="150"/>
    </location>
</feature>
<dbReference type="Pfam" id="PF13527">
    <property type="entry name" value="Acetyltransf_9"/>
    <property type="match status" value="1"/>
</dbReference>
<evidence type="ECO:0000313" key="3">
    <source>
        <dbReference type="Proteomes" id="UP001500886"/>
    </source>
</evidence>
<protein>
    <submittedName>
        <fullName evidence="2">Aminoglycoside N-acetyltransferase AAC(2')-Ic</fullName>
    </submittedName>
</protein>
<reference evidence="3" key="1">
    <citation type="journal article" date="2019" name="Int. J. Syst. Evol. Microbiol.">
        <title>The Global Catalogue of Microorganisms (GCM) 10K type strain sequencing project: providing services to taxonomists for standard genome sequencing and annotation.</title>
        <authorList>
            <consortium name="The Broad Institute Genomics Platform"/>
            <consortium name="The Broad Institute Genome Sequencing Center for Infectious Disease"/>
            <person name="Wu L."/>
            <person name="Ma J."/>
        </authorList>
    </citation>
    <scope>NUCLEOTIDE SEQUENCE [LARGE SCALE GENOMIC DNA]</scope>
    <source>
        <strain evidence="3">JCM 4542</strain>
    </source>
</reference>
<sequence>MPMRIRSVHTSDLTAAELDAVRSLMDAAFDDFTDDDWDHTVGGMHALVLDEDGAVLAHGSLVQRRLLHGGRALRTGYVEGVAVRADRRRRGHASAVMATLERVLRDGAYELGALGAADEAVPLYRGRGWQPWHGPLSVLAPTGLHRMPEEAGGIFVLPVNGTRVDTAGELTCDWRPGDVW</sequence>
<dbReference type="Gene3D" id="3.40.630.30">
    <property type="match status" value="1"/>
</dbReference>
<keyword evidence="3" id="KW-1185">Reference proteome</keyword>
<evidence type="ECO:0000313" key="2">
    <source>
        <dbReference type="EMBL" id="GAA2711521.1"/>
    </source>
</evidence>
<name>A0ABP6G2Q7_9ACTN</name>
<evidence type="ECO:0000259" key="1">
    <source>
        <dbReference type="PROSITE" id="PS51186"/>
    </source>
</evidence>
<dbReference type="SUPFAM" id="SSF55729">
    <property type="entry name" value="Acyl-CoA N-acyltransferases (Nat)"/>
    <property type="match status" value="1"/>
</dbReference>
<dbReference type="InterPro" id="IPR000182">
    <property type="entry name" value="GNAT_dom"/>
</dbReference>
<organism evidence="2 3">
    <name type="scientific">Streptomyces luteosporeus</name>
    <dbReference type="NCBI Taxonomy" id="173856"/>
    <lineage>
        <taxon>Bacteria</taxon>
        <taxon>Bacillati</taxon>
        <taxon>Actinomycetota</taxon>
        <taxon>Actinomycetes</taxon>
        <taxon>Kitasatosporales</taxon>
        <taxon>Streptomycetaceae</taxon>
        <taxon>Streptomyces</taxon>
    </lineage>
</organism>
<dbReference type="InterPro" id="IPR016181">
    <property type="entry name" value="Acyl_CoA_acyltransferase"/>
</dbReference>
<proteinExistence type="predicted"/>
<dbReference type="PROSITE" id="PS51186">
    <property type="entry name" value="GNAT"/>
    <property type="match status" value="1"/>
</dbReference>